<dbReference type="STRING" id="913774.A0A0C3DD57"/>
<protein>
    <recommendedName>
        <fullName evidence="4">3-carboxymuconate cyclase</fullName>
    </recommendedName>
</protein>
<dbReference type="InParanoid" id="A0A0C3DD57"/>
<keyword evidence="3" id="KW-1185">Reference proteome</keyword>
<accession>A0A0C3DD57</accession>
<name>A0A0C3DD57_OIDMZ</name>
<keyword evidence="1" id="KW-0732">Signal</keyword>
<feature type="chain" id="PRO_5002173630" description="3-carboxymuconate cyclase" evidence="1">
    <location>
        <begin position="22"/>
        <end position="385"/>
    </location>
</feature>
<dbReference type="HOGENOM" id="CLU_037887_0_0_1"/>
<dbReference type="EMBL" id="KN832878">
    <property type="protein sequence ID" value="KIM99892.1"/>
    <property type="molecule type" value="Genomic_DNA"/>
</dbReference>
<evidence type="ECO:0000313" key="2">
    <source>
        <dbReference type="EMBL" id="KIM99892.1"/>
    </source>
</evidence>
<dbReference type="Proteomes" id="UP000054321">
    <property type="component" value="Unassembled WGS sequence"/>
</dbReference>
<reference evidence="2 3" key="1">
    <citation type="submission" date="2014-04" db="EMBL/GenBank/DDBJ databases">
        <authorList>
            <consortium name="DOE Joint Genome Institute"/>
            <person name="Kuo A."/>
            <person name="Martino E."/>
            <person name="Perotto S."/>
            <person name="Kohler A."/>
            <person name="Nagy L.G."/>
            <person name="Floudas D."/>
            <person name="Copeland A."/>
            <person name="Barry K.W."/>
            <person name="Cichocki N."/>
            <person name="Veneault-Fourrey C."/>
            <person name="LaButti K."/>
            <person name="Lindquist E.A."/>
            <person name="Lipzen A."/>
            <person name="Lundell T."/>
            <person name="Morin E."/>
            <person name="Murat C."/>
            <person name="Sun H."/>
            <person name="Tunlid A."/>
            <person name="Henrissat B."/>
            <person name="Grigoriev I.V."/>
            <person name="Hibbett D.S."/>
            <person name="Martin F."/>
            <person name="Nordberg H.P."/>
            <person name="Cantor M.N."/>
            <person name="Hua S.X."/>
        </authorList>
    </citation>
    <scope>NUCLEOTIDE SEQUENCE [LARGE SCALE GENOMIC DNA]</scope>
    <source>
        <strain evidence="2 3">Zn</strain>
    </source>
</reference>
<evidence type="ECO:0000313" key="3">
    <source>
        <dbReference type="Proteomes" id="UP000054321"/>
    </source>
</evidence>
<sequence length="385" mass="40042">MVQVSSLLAVTVALSASVVYAFPFPSSTGTKAVYFQTNKSPNSIVAVNIESGGKIGRATFHATGGVGNAELTLTGPHLPDSLGSQNSVVVYDDYLFNVDAGSDQISLFFIPPQDPTGLIRVGTYNVNGDFPNTVAVRDDVVCVAYAGTRSGVSCASWGPRGIGKFDSLRGFELHQQSPPNTTLSLVSDAFFADNDSLLVVTVRGSSSLPAFVATYPLDRNGQVSTKGNLGVPEGITNSFGAAAVPESSLILVSDPTFGAYTLDLNHPQAPASTINVPGQKAICWAGVTPKSAVGILPDAGTNIITQVNVHSGQVTQQWRSTNGNSGNFDFALSADNKLFALSFNPSDTDVHIASINLSGKFADIDNVAIPGADNHSQGLAIYPSA</sequence>
<dbReference type="OrthoDB" id="10006285at2759"/>
<organism evidence="2 3">
    <name type="scientific">Oidiodendron maius (strain Zn)</name>
    <dbReference type="NCBI Taxonomy" id="913774"/>
    <lineage>
        <taxon>Eukaryota</taxon>
        <taxon>Fungi</taxon>
        <taxon>Dikarya</taxon>
        <taxon>Ascomycota</taxon>
        <taxon>Pezizomycotina</taxon>
        <taxon>Leotiomycetes</taxon>
        <taxon>Leotiomycetes incertae sedis</taxon>
        <taxon>Myxotrichaceae</taxon>
        <taxon>Oidiodendron</taxon>
    </lineage>
</organism>
<feature type="signal peptide" evidence="1">
    <location>
        <begin position="1"/>
        <end position="21"/>
    </location>
</feature>
<evidence type="ECO:0008006" key="4">
    <source>
        <dbReference type="Google" id="ProtNLM"/>
    </source>
</evidence>
<dbReference type="AlphaFoldDB" id="A0A0C3DD57"/>
<reference evidence="3" key="2">
    <citation type="submission" date="2015-01" db="EMBL/GenBank/DDBJ databases">
        <title>Evolutionary Origins and Diversification of the Mycorrhizal Mutualists.</title>
        <authorList>
            <consortium name="DOE Joint Genome Institute"/>
            <consortium name="Mycorrhizal Genomics Consortium"/>
            <person name="Kohler A."/>
            <person name="Kuo A."/>
            <person name="Nagy L.G."/>
            <person name="Floudas D."/>
            <person name="Copeland A."/>
            <person name="Barry K.W."/>
            <person name="Cichocki N."/>
            <person name="Veneault-Fourrey C."/>
            <person name="LaButti K."/>
            <person name="Lindquist E.A."/>
            <person name="Lipzen A."/>
            <person name="Lundell T."/>
            <person name="Morin E."/>
            <person name="Murat C."/>
            <person name="Riley R."/>
            <person name="Ohm R."/>
            <person name="Sun H."/>
            <person name="Tunlid A."/>
            <person name="Henrissat B."/>
            <person name="Grigoriev I.V."/>
            <person name="Hibbett D.S."/>
            <person name="Martin F."/>
        </authorList>
    </citation>
    <scope>NUCLEOTIDE SEQUENCE [LARGE SCALE GENOMIC DNA]</scope>
    <source>
        <strain evidence="3">Zn</strain>
    </source>
</reference>
<proteinExistence type="predicted"/>
<gene>
    <name evidence="2" type="ORF">OIDMADRAFT_125534</name>
</gene>
<evidence type="ECO:0000256" key="1">
    <source>
        <dbReference type="SAM" id="SignalP"/>
    </source>
</evidence>